<dbReference type="InterPro" id="IPR017441">
    <property type="entry name" value="Protein_kinase_ATP_BS"/>
</dbReference>
<sequence length="382" mass="41980">MVAVVVPLGTLLLLALVLTGVYLRRPRRRARDDDRSTSYVHPEKFTLRVLRAATGNFAVENKLGEGGFGEVFKGILQDGQAVAVKRLSQGFHELKNELILASKLKHRNLVQLLGVCLEETEKLIVYEYLPNRSLDDALFGTRAAATDADWSRRYAIIRGIARGLLYLHEESQLRIVHRDLKPSNVLLDSDLSPKISDFGLARPFWGDETREVTKRPVGTLGYMLSPEYAYYGHVSTKSDMFGFGVIVLEIVTGRRSTSACAEEDGCSNLLSYVWEKWRRGSVADVVDTSLGGRYARAEALACAQVGLLCVQKDPGSRPDASAVVLMLDGQSAIQQRPSRPVFCDASACAAARGGGVRRYGRRLAADPPVSENGVTVSDLQPR</sequence>
<dbReference type="PANTHER" id="PTHR27002">
    <property type="entry name" value="RECEPTOR-LIKE SERINE/THREONINE-PROTEIN KINASE SD1-8"/>
    <property type="match status" value="1"/>
</dbReference>
<dbReference type="Gene3D" id="3.30.200.20">
    <property type="entry name" value="Phosphorylase Kinase, domain 1"/>
    <property type="match status" value="1"/>
</dbReference>
<evidence type="ECO:0000256" key="4">
    <source>
        <dbReference type="ARBA" id="ARBA00022777"/>
    </source>
</evidence>
<keyword evidence="2" id="KW-0808">Transferase</keyword>
<comment type="caution">
    <text evidence="9">The sequence shown here is derived from an EMBL/GenBank/DDBJ whole genome shotgun (WGS) entry which is preliminary data.</text>
</comment>
<dbReference type="InterPro" id="IPR008271">
    <property type="entry name" value="Ser/Thr_kinase_AS"/>
</dbReference>
<evidence type="ECO:0000256" key="7">
    <source>
        <dbReference type="RuleBase" id="RU000304"/>
    </source>
</evidence>
<proteinExistence type="inferred from homology"/>
<evidence type="ECO:0000256" key="5">
    <source>
        <dbReference type="ARBA" id="ARBA00022840"/>
    </source>
</evidence>
<dbReference type="GO" id="GO:0004674">
    <property type="term" value="F:protein serine/threonine kinase activity"/>
    <property type="evidence" value="ECO:0007669"/>
    <property type="project" value="UniProtKB-KW"/>
</dbReference>
<dbReference type="PROSITE" id="PS50011">
    <property type="entry name" value="PROTEIN_KINASE_DOM"/>
    <property type="match status" value="1"/>
</dbReference>
<evidence type="ECO:0000256" key="6">
    <source>
        <dbReference type="PROSITE-ProRule" id="PRU10141"/>
    </source>
</evidence>
<dbReference type="SUPFAM" id="SSF56112">
    <property type="entry name" value="Protein kinase-like (PK-like)"/>
    <property type="match status" value="1"/>
</dbReference>
<dbReference type="PANTHER" id="PTHR27002:SF498">
    <property type="entry name" value="PROTEIN KINASE DOMAIN-CONTAINING PROTEIN"/>
    <property type="match status" value="1"/>
</dbReference>
<dbReference type="FunFam" id="1.10.510.10:FF:000384">
    <property type="entry name" value="G-type lectin S-receptor-like serine/threonine-protein kinase"/>
    <property type="match status" value="1"/>
</dbReference>
<dbReference type="InterPro" id="IPR011009">
    <property type="entry name" value="Kinase-like_dom_sf"/>
</dbReference>
<dbReference type="FunFam" id="3.30.200.20:FF:000162">
    <property type="entry name" value="Adenine nucleotide alpha hydrolase-like domain kinase"/>
    <property type="match status" value="1"/>
</dbReference>
<evidence type="ECO:0000313" key="10">
    <source>
        <dbReference type="Proteomes" id="UP000823388"/>
    </source>
</evidence>
<comment type="similarity">
    <text evidence="7">Belongs to the protein kinase superfamily.</text>
</comment>
<dbReference type="PROSITE" id="PS00108">
    <property type="entry name" value="PROTEIN_KINASE_ST"/>
    <property type="match status" value="1"/>
</dbReference>
<dbReference type="SMART" id="SM00220">
    <property type="entry name" value="S_TKc"/>
    <property type="match status" value="1"/>
</dbReference>
<dbReference type="Proteomes" id="UP000823388">
    <property type="component" value="Chromosome 5N"/>
</dbReference>
<keyword evidence="4" id="KW-0418">Kinase</keyword>
<keyword evidence="3 6" id="KW-0547">Nucleotide-binding</keyword>
<dbReference type="Gene3D" id="1.10.510.10">
    <property type="entry name" value="Transferase(Phosphotransferase) domain 1"/>
    <property type="match status" value="1"/>
</dbReference>
<evidence type="ECO:0000259" key="8">
    <source>
        <dbReference type="PROSITE" id="PS50011"/>
    </source>
</evidence>
<evidence type="ECO:0000256" key="1">
    <source>
        <dbReference type="ARBA" id="ARBA00022527"/>
    </source>
</evidence>
<dbReference type="GO" id="GO:0005886">
    <property type="term" value="C:plasma membrane"/>
    <property type="evidence" value="ECO:0007669"/>
    <property type="project" value="TreeGrafter"/>
</dbReference>
<dbReference type="CDD" id="cd14066">
    <property type="entry name" value="STKc_IRAK"/>
    <property type="match status" value="1"/>
</dbReference>
<evidence type="ECO:0000313" key="9">
    <source>
        <dbReference type="EMBL" id="KAG2592104.1"/>
    </source>
</evidence>
<dbReference type="PROSITE" id="PS00107">
    <property type="entry name" value="PROTEIN_KINASE_ATP"/>
    <property type="match status" value="1"/>
</dbReference>
<keyword evidence="1 7" id="KW-0723">Serine/threonine-protein kinase</keyword>
<dbReference type="GO" id="GO:0005524">
    <property type="term" value="F:ATP binding"/>
    <property type="evidence" value="ECO:0007669"/>
    <property type="project" value="UniProtKB-UniRule"/>
</dbReference>
<name>A0A8T0S384_PANVG</name>
<reference evidence="9" key="1">
    <citation type="submission" date="2020-05" db="EMBL/GenBank/DDBJ databases">
        <title>WGS assembly of Panicum virgatum.</title>
        <authorList>
            <person name="Lovell J.T."/>
            <person name="Jenkins J."/>
            <person name="Shu S."/>
            <person name="Juenger T.E."/>
            <person name="Schmutz J."/>
        </authorList>
    </citation>
    <scope>NUCLEOTIDE SEQUENCE</scope>
    <source>
        <strain evidence="9">AP13</strain>
    </source>
</reference>
<protein>
    <recommendedName>
        <fullName evidence="8">Protein kinase domain-containing protein</fullName>
    </recommendedName>
</protein>
<organism evidence="9 10">
    <name type="scientific">Panicum virgatum</name>
    <name type="common">Blackwell switchgrass</name>
    <dbReference type="NCBI Taxonomy" id="38727"/>
    <lineage>
        <taxon>Eukaryota</taxon>
        <taxon>Viridiplantae</taxon>
        <taxon>Streptophyta</taxon>
        <taxon>Embryophyta</taxon>
        <taxon>Tracheophyta</taxon>
        <taxon>Spermatophyta</taxon>
        <taxon>Magnoliopsida</taxon>
        <taxon>Liliopsida</taxon>
        <taxon>Poales</taxon>
        <taxon>Poaceae</taxon>
        <taxon>PACMAD clade</taxon>
        <taxon>Panicoideae</taxon>
        <taxon>Panicodae</taxon>
        <taxon>Paniceae</taxon>
        <taxon>Panicinae</taxon>
        <taxon>Panicum</taxon>
        <taxon>Panicum sect. Hiantes</taxon>
    </lineage>
</organism>
<feature type="binding site" evidence="6">
    <location>
        <position position="85"/>
    </location>
    <ligand>
        <name>ATP</name>
        <dbReference type="ChEBI" id="CHEBI:30616"/>
    </ligand>
</feature>
<evidence type="ECO:0000256" key="2">
    <source>
        <dbReference type="ARBA" id="ARBA00022679"/>
    </source>
</evidence>
<dbReference type="AlphaFoldDB" id="A0A8T0S384"/>
<evidence type="ECO:0000256" key="3">
    <source>
        <dbReference type="ARBA" id="ARBA00022741"/>
    </source>
</evidence>
<keyword evidence="10" id="KW-1185">Reference proteome</keyword>
<gene>
    <name evidence="9" type="ORF">PVAP13_5NG525500</name>
</gene>
<accession>A0A8T0S384</accession>
<dbReference type="EMBL" id="CM029046">
    <property type="protein sequence ID" value="KAG2592104.1"/>
    <property type="molecule type" value="Genomic_DNA"/>
</dbReference>
<dbReference type="InterPro" id="IPR000719">
    <property type="entry name" value="Prot_kinase_dom"/>
</dbReference>
<dbReference type="Pfam" id="PF00069">
    <property type="entry name" value="Pkinase"/>
    <property type="match status" value="1"/>
</dbReference>
<keyword evidence="5 6" id="KW-0067">ATP-binding</keyword>
<feature type="domain" description="Protein kinase" evidence="8">
    <location>
        <begin position="57"/>
        <end position="342"/>
    </location>
</feature>